<keyword evidence="6" id="KW-0058">Aromatic hydrocarbons catabolism</keyword>
<dbReference type="EMBL" id="CP046455">
    <property type="protein sequence ID" value="QGU06172.1"/>
    <property type="molecule type" value="Genomic_DNA"/>
</dbReference>
<proteinExistence type="inferred from homology"/>
<evidence type="ECO:0000256" key="4">
    <source>
        <dbReference type="ARBA" id="ARBA00011365"/>
    </source>
</evidence>
<dbReference type="InterPro" id="IPR003464">
    <property type="entry name" value="Muconolactone_d_Isoase"/>
</dbReference>
<dbReference type="EC" id="5.3.3.4" evidence="5"/>
<dbReference type="InterPro" id="IPR026029">
    <property type="entry name" value="MLI_dom"/>
</dbReference>
<evidence type="ECO:0000256" key="3">
    <source>
        <dbReference type="ARBA" id="ARBA00010882"/>
    </source>
</evidence>
<dbReference type="InterPro" id="IPR011008">
    <property type="entry name" value="Dimeric_a/b-barrel"/>
</dbReference>
<keyword evidence="10" id="KW-1185">Reference proteome</keyword>
<sequence length="101" mass="11904">MFFMVQMYVNRPESLDDQQWNELRSREMEYGQSLMKKGTFRHIWRVVGDVSNVSIFEVDSNEELHELLSNLPLFPYMDVKVTALANHPSGLPEMYDYAQRG</sequence>
<protein>
    <recommendedName>
        <fullName evidence="5">muconolactone Delta-isomerase</fullName>
        <ecNumber evidence="5">5.3.3.4</ecNumber>
    </recommendedName>
</protein>
<dbReference type="Proteomes" id="UP000424462">
    <property type="component" value="Chromosome"/>
</dbReference>
<evidence type="ECO:0000256" key="6">
    <source>
        <dbReference type="ARBA" id="ARBA00022797"/>
    </source>
</evidence>
<evidence type="ECO:0000313" key="9">
    <source>
        <dbReference type="EMBL" id="QGU06172.1"/>
    </source>
</evidence>
<comment type="pathway">
    <text evidence="2">Aromatic compound metabolism; beta-ketoadipate pathway; 5-oxo-4,5-dihydro-2-furylacetate from catechol: step 3/3.</text>
</comment>
<evidence type="ECO:0000256" key="2">
    <source>
        <dbReference type="ARBA" id="ARBA00005193"/>
    </source>
</evidence>
<evidence type="ECO:0000256" key="1">
    <source>
        <dbReference type="ARBA" id="ARBA00001739"/>
    </source>
</evidence>
<dbReference type="PIRSF" id="PIRSF001486">
    <property type="entry name" value="CatC"/>
    <property type="match status" value="1"/>
</dbReference>
<dbReference type="Pfam" id="PF02426">
    <property type="entry name" value="MIase"/>
    <property type="match status" value="1"/>
</dbReference>
<dbReference type="KEGG" id="cok:COCCU_01020"/>
<dbReference type="GO" id="GO:0016159">
    <property type="term" value="F:muconolactone delta-isomerase activity"/>
    <property type="evidence" value="ECO:0007669"/>
    <property type="project" value="UniProtKB-EC"/>
</dbReference>
<feature type="domain" description="Muconolactone isomerase" evidence="8">
    <location>
        <begin position="1"/>
        <end position="89"/>
    </location>
</feature>
<dbReference type="SUPFAM" id="SSF54909">
    <property type="entry name" value="Dimeric alpha+beta barrel"/>
    <property type="match status" value="1"/>
</dbReference>
<comment type="subunit">
    <text evidence="4">Homodecamer.</text>
</comment>
<dbReference type="RefSeq" id="WP_156229770.1">
    <property type="nucleotide sequence ID" value="NZ_CP046455.1"/>
</dbReference>
<dbReference type="Gene3D" id="3.30.70.1060">
    <property type="entry name" value="Dimeric alpha+beta barrel"/>
    <property type="match status" value="1"/>
</dbReference>
<evidence type="ECO:0000313" key="10">
    <source>
        <dbReference type="Proteomes" id="UP000424462"/>
    </source>
</evidence>
<name>A0A6B8VL52_9CORY</name>
<evidence type="ECO:0000256" key="5">
    <source>
        <dbReference type="ARBA" id="ARBA00012070"/>
    </source>
</evidence>
<gene>
    <name evidence="9" type="primary">catC1</name>
    <name evidence="9" type="ORF">COCCU_01020</name>
</gene>
<dbReference type="GO" id="GO:0042952">
    <property type="term" value="P:beta-ketoadipate pathway"/>
    <property type="evidence" value="ECO:0007669"/>
    <property type="project" value="UniProtKB-UniPathway"/>
</dbReference>
<dbReference type="AlphaFoldDB" id="A0A6B8VL52"/>
<evidence type="ECO:0000259" key="8">
    <source>
        <dbReference type="Pfam" id="PF02426"/>
    </source>
</evidence>
<comment type="similarity">
    <text evidence="3">Belongs to the muconolactone Delta-isomerase family.</text>
</comment>
<comment type="catalytic activity">
    <reaction evidence="1">
        <text>(S)-muconolactone = (4,5-dihydro-5-oxofuran-2-yl)-acetate</text>
        <dbReference type="Rhea" id="RHEA:12348"/>
        <dbReference type="ChEBI" id="CHEBI:58425"/>
        <dbReference type="ChEBI" id="CHEBI:58736"/>
        <dbReference type="EC" id="5.3.3.4"/>
    </reaction>
</comment>
<organism evidence="9 10">
    <name type="scientific">Corynebacterium occultum</name>
    <dbReference type="NCBI Taxonomy" id="2675219"/>
    <lineage>
        <taxon>Bacteria</taxon>
        <taxon>Bacillati</taxon>
        <taxon>Actinomycetota</taxon>
        <taxon>Actinomycetes</taxon>
        <taxon>Mycobacteriales</taxon>
        <taxon>Corynebacteriaceae</taxon>
        <taxon>Corynebacterium</taxon>
    </lineage>
</organism>
<keyword evidence="7 9" id="KW-0413">Isomerase</keyword>
<accession>A0A6B8VL52</accession>
<reference evidence="9 10" key="1">
    <citation type="submission" date="2019-11" db="EMBL/GenBank/DDBJ databases">
        <title>Complete genome sequence of Corynebacterium kalinowskii 1959, a novel Corynebacterium species isolated from soil of a small paddock in Vilsendorf, Germany.</title>
        <authorList>
            <person name="Schaffert L."/>
            <person name="Ruwe M."/>
            <person name="Milse J."/>
            <person name="Hanuschka K."/>
            <person name="Ortseifen V."/>
            <person name="Droste J."/>
            <person name="Brandt D."/>
            <person name="Schlueter L."/>
            <person name="Kutter Y."/>
            <person name="Vinke S."/>
            <person name="Viehoefer P."/>
            <person name="Jacob L."/>
            <person name="Luebke N.-C."/>
            <person name="Schulte-Berndt E."/>
            <person name="Hain C."/>
            <person name="Linder M."/>
            <person name="Schmidt P."/>
            <person name="Wollenschlaeger L."/>
            <person name="Luttermann T."/>
            <person name="Thieme E."/>
            <person name="Hassa J."/>
            <person name="Haak M."/>
            <person name="Wittchen M."/>
            <person name="Mentz A."/>
            <person name="Persicke M."/>
            <person name="Busche T."/>
            <person name="Ruckert C."/>
        </authorList>
    </citation>
    <scope>NUCLEOTIDE SEQUENCE [LARGE SCALE GENOMIC DNA]</scope>
    <source>
        <strain evidence="9 10">2039</strain>
    </source>
</reference>
<dbReference type="UniPathway" id="UPA00157">
    <property type="reaction ID" value="UER00260"/>
</dbReference>
<evidence type="ECO:0000256" key="7">
    <source>
        <dbReference type="ARBA" id="ARBA00023235"/>
    </source>
</evidence>